<dbReference type="GO" id="GO:0004609">
    <property type="term" value="F:phosphatidylserine decarboxylase activity"/>
    <property type="evidence" value="ECO:0007669"/>
    <property type="project" value="InterPro"/>
</dbReference>
<organism evidence="3">
    <name type="scientific">Brassica cretica</name>
    <name type="common">Mustard</name>
    <dbReference type="NCBI Taxonomy" id="69181"/>
    <lineage>
        <taxon>Eukaryota</taxon>
        <taxon>Viridiplantae</taxon>
        <taxon>Streptophyta</taxon>
        <taxon>Embryophyta</taxon>
        <taxon>Tracheophyta</taxon>
        <taxon>Spermatophyta</taxon>
        <taxon>Magnoliopsida</taxon>
        <taxon>eudicotyledons</taxon>
        <taxon>Gunneridae</taxon>
        <taxon>Pentapetalae</taxon>
        <taxon>rosids</taxon>
        <taxon>malvids</taxon>
        <taxon>Brassicales</taxon>
        <taxon>Brassicaceae</taxon>
        <taxon>Brassiceae</taxon>
        <taxon>Brassica</taxon>
    </lineage>
</organism>
<dbReference type="AlphaFoldDB" id="A0A8S9JU79"/>
<comment type="caution">
    <text evidence="3">The sequence shown here is derived from an EMBL/GenBank/DDBJ whole genome shotgun (WGS) entry which is preliminary data.</text>
</comment>
<name>A0A8S9JU79_BRACR</name>
<gene>
    <name evidence="3" type="ORF">F2Q70_00035340</name>
</gene>
<dbReference type="GO" id="GO:0006646">
    <property type="term" value="P:phosphatidylethanolamine biosynthetic process"/>
    <property type="evidence" value="ECO:0007669"/>
    <property type="project" value="TreeGrafter"/>
</dbReference>
<keyword evidence="2" id="KW-0456">Lyase</keyword>
<dbReference type="Pfam" id="PF02666">
    <property type="entry name" value="PS_Dcarbxylase"/>
    <property type="match status" value="1"/>
</dbReference>
<keyword evidence="1" id="KW-0210">Decarboxylase</keyword>
<protein>
    <recommendedName>
        <fullName evidence="4">Phosphatidylserine decarboxylase</fullName>
    </recommendedName>
</protein>
<reference evidence="3" key="1">
    <citation type="submission" date="2019-12" db="EMBL/GenBank/DDBJ databases">
        <title>Genome sequencing and annotation of Brassica cretica.</title>
        <authorList>
            <person name="Studholme D.J."/>
            <person name="Sarris P.F."/>
        </authorList>
    </citation>
    <scope>NUCLEOTIDE SEQUENCE</scope>
    <source>
        <strain evidence="3">PFS-102/07</strain>
        <tissue evidence="3">Leaf</tissue>
    </source>
</reference>
<dbReference type="InterPro" id="IPR003817">
    <property type="entry name" value="PS_Dcarbxylase"/>
</dbReference>
<dbReference type="PANTHER" id="PTHR10067">
    <property type="entry name" value="PHOSPHATIDYLSERINE DECARBOXYLASE"/>
    <property type="match status" value="1"/>
</dbReference>
<evidence type="ECO:0008006" key="4">
    <source>
        <dbReference type="Google" id="ProtNLM"/>
    </source>
</evidence>
<dbReference type="EMBL" id="QGKY02000246">
    <property type="protein sequence ID" value="KAF2585594.1"/>
    <property type="molecule type" value="Genomic_DNA"/>
</dbReference>
<evidence type="ECO:0000256" key="1">
    <source>
        <dbReference type="ARBA" id="ARBA00022793"/>
    </source>
</evidence>
<evidence type="ECO:0000313" key="3">
    <source>
        <dbReference type="EMBL" id="KAF2585594.1"/>
    </source>
</evidence>
<proteinExistence type="predicted"/>
<evidence type="ECO:0000256" key="2">
    <source>
        <dbReference type="ARBA" id="ARBA00023239"/>
    </source>
</evidence>
<dbReference type="GO" id="GO:0005739">
    <property type="term" value="C:mitochondrion"/>
    <property type="evidence" value="ECO:0007669"/>
    <property type="project" value="TreeGrafter"/>
</dbReference>
<accession>A0A8S9JU79</accession>
<sequence>MCYKAAILIILVQKSSTGSNRDYKLVFRRSQRVKEKADLRLFRVRGRGGDALIAEHHVVLEGVWKQGFMALAAVGATNIGSIELFIEPELRTNKPKKKLFPTEPPEERVYDPQGHGVKLEKGKEVGVFNMGSTVVLVFQAPTANSPDGSSSSSDYRFCVKQGDRVRVGQALGRWKEE</sequence>
<dbReference type="PANTHER" id="PTHR10067:SF6">
    <property type="entry name" value="PHOSPHATIDYLSERINE DECARBOXYLASE PROENZYME, MITOCHONDRIAL"/>
    <property type="match status" value="1"/>
</dbReference>